<dbReference type="Pfam" id="PF05043">
    <property type="entry name" value="Mga"/>
    <property type="match status" value="1"/>
</dbReference>
<reference evidence="4" key="1">
    <citation type="submission" date="2023-03" db="EMBL/GenBank/DDBJ databases">
        <authorList>
            <person name="Shen W."/>
            <person name="Cai J."/>
        </authorList>
    </citation>
    <scope>NUCLEOTIDE SEQUENCE</scope>
    <source>
        <strain evidence="4">Y15</strain>
    </source>
</reference>
<feature type="domain" description="Mga helix-turn-helix" evidence="3">
    <location>
        <begin position="84"/>
        <end position="168"/>
    </location>
</feature>
<gene>
    <name evidence="4" type="ORF">P7D69_11290</name>
</gene>
<proteinExistence type="predicted"/>
<dbReference type="PANTHER" id="PTHR30185:SF18">
    <property type="entry name" value="TRANSCRIPTIONAL REGULATOR MTLR"/>
    <property type="match status" value="1"/>
</dbReference>
<keyword evidence="2" id="KW-0804">Transcription</keyword>
<evidence type="ECO:0000313" key="4">
    <source>
        <dbReference type="EMBL" id="MDT2544925.1"/>
    </source>
</evidence>
<dbReference type="AlphaFoldDB" id="A0AAW8TAQ6"/>
<dbReference type="PANTHER" id="PTHR30185">
    <property type="entry name" value="CRYPTIC BETA-GLUCOSIDE BGL OPERON ANTITERMINATOR"/>
    <property type="match status" value="1"/>
</dbReference>
<dbReference type="Gene3D" id="1.10.10.10">
    <property type="entry name" value="Winged helix-like DNA-binding domain superfamily/Winged helix DNA-binding domain"/>
    <property type="match status" value="1"/>
</dbReference>
<dbReference type="InterPro" id="IPR007737">
    <property type="entry name" value="Mga_HTH"/>
</dbReference>
<evidence type="ECO:0000259" key="3">
    <source>
        <dbReference type="Pfam" id="PF05043"/>
    </source>
</evidence>
<protein>
    <submittedName>
        <fullName evidence="4">Helix-turn-helix domain-containing protein</fullName>
    </submittedName>
</protein>
<evidence type="ECO:0000256" key="1">
    <source>
        <dbReference type="ARBA" id="ARBA00023015"/>
    </source>
</evidence>
<accession>A0AAW8TAQ6</accession>
<dbReference type="RefSeq" id="WP_222226094.1">
    <property type="nucleotide sequence ID" value="NZ_CP081846.1"/>
</dbReference>
<name>A0AAW8TAQ6_9ENTE</name>
<evidence type="ECO:0000313" key="5">
    <source>
        <dbReference type="Proteomes" id="UP001254770"/>
    </source>
</evidence>
<sequence length="508" mass="60034">MDYELFETHIKTKLELLDVLYEAEAGVRISTLSIKLGTGEKNVVKYMEDLQEDLAQFHIVEDGEAEIDFFKGKGYSFNGNELDYKKLALFILNQSMNFSLLRNLFLNHDVDTRNILDNYYISESTLRRKIAAINHYVSSYGLSLKHNRGRLIMVGKEMTIRYFGYRFFWRFYTGVSWPFPAIDQRKILPLVKLALENYKLAQKNALIQEFSYFFALNVTRFHNKYPIPAEALPDYIREINHQLLFPRSSFYQEFQQSFHVTDDEVEFTGLLFQCRVQFYMQDNKLREALLIHQQFNTSIYELYTLFIQLTDIMYTPVETQLNLNFCHALILSAHLHSMFFESFITVASGYDLSFFYQKNYPHLFEYMRGILQKMKQQSSSPILENEAFLLPRYCEAFSAINIFTKFEPKIVVKIDTNLTIALEYILAQKLEQIFKNFYNIRFISFIEIDQSAEEHYDIILSSVIQDVEGSQYKGIPLYTFRPQLAVSDITKIHQILENYVTNYNKKKQ</sequence>
<organism evidence="4 5">
    <name type="scientific">Enterococcus raffinosus</name>
    <dbReference type="NCBI Taxonomy" id="71452"/>
    <lineage>
        <taxon>Bacteria</taxon>
        <taxon>Bacillati</taxon>
        <taxon>Bacillota</taxon>
        <taxon>Bacilli</taxon>
        <taxon>Lactobacillales</taxon>
        <taxon>Enterococcaceae</taxon>
        <taxon>Enterococcus</taxon>
    </lineage>
</organism>
<dbReference type="InterPro" id="IPR050661">
    <property type="entry name" value="BglG_antiterminators"/>
</dbReference>
<dbReference type="InterPro" id="IPR036388">
    <property type="entry name" value="WH-like_DNA-bd_sf"/>
</dbReference>
<keyword evidence="1" id="KW-0805">Transcription regulation</keyword>
<dbReference type="Proteomes" id="UP001254770">
    <property type="component" value="Unassembled WGS sequence"/>
</dbReference>
<evidence type="ECO:0000256" key="2">
    <source>
        <dbReference type="ARBA" id="ARBA00023163"/>
    </source>
</evidence>
<dbReference type="EMBL" id="JARPXL010000010">
    <property type="protein sequence ID" value="MDT2544925.1"/>
    <property type="molecule type" value="Genomic_DNA"/>
</dbReference>
<comment type="caution">
    <text evidence="4">The sequence shown here is derived from an EMBL/GenBank/DDBJ whole genome shotgun (WGS) entry which is preliminary data.</text>
</comment>